<dbReference type="Proteomes" id="UP000032611">
    <property type="component" value="Chromosome"/>
</dbReference>
<dbReference type="AlphaFoldDB" id="A0A0D5LPP9"/>
<proteinExistence type="inferred from homology"/>
<dbReference type="InterPro" id="IPR006140">
    <property type="entry name" value="D-isomer_DH_NAD-bd"/>
</dbReference>
<dbReference type="SUPFAM" id="SSF51735">
    <property type="entry name" value="NAD(P)-binding Rossmann-fold domains"/>
    <property type="match status" value="1"/>
</dbReference>
<feature type="domain" description="D-isomer specific 2-hydroxyacid dehydrogenase NAD-binding" evidence="6">
    <location>
        <begin position="106"/>
        <end position="280"/>
    </location>
</feature>
<keyword evidence="3" id="KW-0520">NAD</keyword>
<dbReference type="FunFam" id="3.40.50.720:FF:000213">
    <property type="entry name" value="Putative 2-hydroxyacid dehydrogenase"/>
    <property type="match status" value="1"/>
</dbReference>
<dbReference type="EMBL" id="CP010803">
    <property type="protein sequence ID" value="AJY46106.1"/>
    <property type="molecule type" value="Genomic_DNA"/>
</dbReference>
<dbReference type="GO" id="GO:0016618">
    <property type="term" value="F:hydroxypyruvate reductase [NAD(P)H] activity"/>
    <property type="evidence" value="ECO:0007669"/>
    <property type="project" value="TreeGrafter"/>
</dbReference>
<evidence type="ECO:0000256" key="3">
    <source>
        <dbReference type="ARBA" id="ARBA00023027"/>
    </source>
</evidence>
<comment type="similarity">
    <text evidence="4">Belongs to the D-isomer specific 2-hydroxyacid dehydrogenase family.</text>
</comment>
<dbReference type="Pfam" id="PF02826">
    <property type="entry name" value="2-Hacid_dh_C"/>
    <property type="match status" value="1"/>
</dbReference>
<reference evidence="7 8" key="1">
    <citation type="journal article" date="2015" name="Genome Announc.">
        <title>Complete genome sequence of Martelella endophytica YC6887, which has antifungal activity associated with a halophyte.</title>
        <authorList>
            <person name="Khan A."/>
            <person name="Khan H."/>
            <person name="Chung E.J."/>
            <person name="Hossain M.T."/>
            <person name="Chung Y.R."/>
        </authorList>
    </citation>
    <scope>NUCLEOTIDE SEQUENCE [LARGE SCALE GENOMIC DNA]</scope>
    <source>
        <strain evidence="7">YC6887</strain>
    </source>
</reference>
<sequence>MSRNTVMLSQNLNPFVEKVLKDEFNLITMPEEGPQALGAEKAAEIRAVVAFGGFSAAQMDALPNLEIISCPGVGYDGIDTAHAADRGIVVTHTPNVLNDEVADTAIALLLNTVRRFYSAEKWVRDGRWEKEGGFPLSPLTVKGRKVGLYGLGRIGLEIAARLEPFKVEIAYHTRSPKKGVTYAYHPTLASLAEAVDTLICIVPKTDETHKTVDAAVLKALGPEGVLINVGRGWTVNEDDLIAALEAGTLGGAGLDVFYDEPKVPSRLLDFDNVSVLPHVASASVPTREAMAALVGDNLKGWFAEKRPVTPVPETPVPPKA</sequence>
<dbReference type="CDD" id="cd12156">
    <property type="entry name" value="HPPR"/>
    <property type="match status" value="1"/>
</dbReference>
<feature type="domain" description="D-isomer specific 2-hydroxyacid dehydrogenase catalytic" evidence="5">
    <location>
        <begin position="9"/>
        <end position="311"/>
    </location>
</feature>
<evidence type="ECO:0000256" key="4">
    <source>
        <dbReference type="RuleBase" id="RU003719"/>
    </source>
</evidence>
<organism evidence="7 8">
    <name type="scientific">Martelella endophytica</name>
    <dbReference type="NCBI Taxonomy" id="1486262"/>
    <lineage>
        <taxon>Bacteria</taxon>
        <taxon>Pseudomonadati</taxon>
        <taxon>Pseudomonadota</taxon>
        <taxon>Alphaproteobacteria</taxon>
        <taxon>Hyphomicrobiales</taxon>
        <taxon>Aurantimonadaceae</taxon>
        <taxon>Martelella</taxon>
    </lineage>
</organism>
<dbReference type="KEGG" id="mey:TM49_11140"/>
<keyword evidence="2 4" id="KW-0560">Oxidoreductase</keyword>
<protein>
    <submittedName>
        <fullName evidence="7">Dehydrogenase</fullName>
    </submittedName>
</protein>
<dbReference type="STRING" id="1486262.TM49_11140"/>
<dbReference type="SUPFAM" id="SSF52283">
    <property type="entry name" value="Formate/glycerate dehydrogenase catalytic domain-like"/>
    <property type="match status" value="1"/>
</dbReference>
<evidence type="ECO:0000259" key="5">
    <source>
        <dbReference type="Pfam" id="PF00389"/>
    </source>
</evidence>
<keyword evidence="1" id="KW-0521">NADP</keyword>
<evidence type="ECO:0000313" key="8">
    <source>
        <dbReference type="Proteomes" id="UP000032611"/>
    </source>
</evidence>
<dbReference type="GO" id="GO:0030267">
    <property type="term" value="F:glyoxylate reductase (NADPH) activity"/>
    <property type="evidence" value="ECO:0007669"/>
    <property type="project" value="TreeGrafter"/>
</dbReference>
<dbReference type="InterPro" id="IPR050223">
    <property type="entry name" value="D-isomer_2-hydroxyacid_DH"/>
</dbReference>
<evidence type="ECO:0000256" key="1">
    <source>
        <dbReference type="ARBA" id="ARBA00022857"/>
    </source>
</evidence>
<dbReference type="PANTHER" id="PTHR10996:SF178">
    <property type="entry name" value="2-HYDROXYACID DEHYDROGENASE YGL185C-RELATED"/>
    <property type="match status" value="1"/>
</dbReference>
<dbReference type="PANTHER" id="PTHR10996">
    <property type="entry name" value="2-HYDROXYACID DEHYDROGENASE-RELATED"/>
    <property type="match status" value="1"/>
</dbReference>
<evidence type="ECO:0000313" key="7">
    <source>
        <dbReference type="EMBL" id="AJY46106.1"/>
    </source>
</evidence>
<dbReference type="GO" id="GO:0051287">
    <property type="term" value="F:NAD binding"/>
    <property type="evidence" value="ECO:0007669"/>
    <property type="project" value="InterPro"/>
</dbReference>
<dbReference type="PATRIC" id="fig|1486262.3.peg.2308"/>
<keyword evidence="8" id="KW-1185">Reference proteome</keyword>
<dbReference type="GO" id="GO:0005829">
    <property type="term" value="C:cytosol"/>
    <property type="evidence" value="ECO:0007669"/>
    <property type="project" value="TreeGrafter"/>
</dbReference>
<name>A0A0D5LPP9_MAREN</name>
<gene>
    <name evidence="7" type="ORF">TM49_11140</name>
</gene>
<dbReference type="HOGENOM" id="CLU_019796_1_2_5"/>
<evidence type="ECO:0000259" key="6">
    <source>
        <dbReference type="Pfam" id="PF02826"/>
    </source>
</evidence>
<dbReference type="Pfam" id="PF00389">
    <property type="entry name" value="2-Hacid_dh"/>
    <property type="match status" value="1"/>
</dbReference>
<dbReference type="Gene3D" id="3.40.50.720">
    <property type="entry name" value="NAD(P)-binding Rossmann-like Domain"/>
    <property type="match status" value="2"/>
</dbReference>
<evidence type="ECO:0000256" key="2">
    <source>
        <dbReference type="ARBA" id="ARBA00023002"/>
    </source>
</evidence>
<dbReference type="InterPro" id="IPR036291">
    <property type="entry name" value="NAD(P)-bd_dom_sf"/>
</dbReference>
<dbReference type="OrthoDB" id="9793626at2"/>
<dbReference type="RefSeq" id="WP_045681302.1">
    <property type="nucleotide sequence ID" value="NZ_CP010803.1"/>
</dbReference>
<accession>A0A0D5LPP9</accession>
<dbReference type="InterPro" id="IPR006139">
    <property type="entry name" value="D-isomer_2_OHA_DH_cat_dom"/>
</dbReference>